<dbReference type="AlphaFoldDB" id="X6P7Q6"/>
<reference evidence="3 4" key="1">
    <citation type="journal article" date="2013" name="Curr. Biol.">
        <title>The Genome of the Foraminiferan Reticulomyxa filosa.</title>
        <authorList>
            <person name="Glockner G."/>
            <person name="Hulsmann N."/>
            <person name="Schleicher M."/>
            <person name="Noegel A.A."/>
            <person name="Eichinger L."/>
            <person name="Gallinger C."/>
            <person name="Pawlowski J."/>
            <person name="Sierra R."/>
            <person name="Euteneuer U."/>
            <person name="Pillet L."/>
            <person name="Moustafa A."/>
            <person name="Platzer M."/>
            <person name="Groth M."/>
            <person name="Szafranski K."/>
            <person name="Schliwa M."/>
        </authorList>
    </citation>
    <scope>NUCLEOTIDE SEQUENCE [LARGE SCALE GENOMIC DNA]</scope>
</reference>
<sequence>MNPVIQVAIWMLPLEIISSCVACELARRSKLVHCILMFIVPACLTPYWLLSIIEKNDWFAISKVYSVTCFGGVGIYVHRWVLNVDLKAKWTKERFHWWRRLESIFAYCTLFVNVLEAVLQDASQHRYVNVVTGILLALAQTCDQELHQPSPEGPIYDGLWISFFFFFLCVCIRISGTNDPQDSVHDHIYPVAYVLWNHTFCYGSYGHLGVIHLAAPFLLSWRNGWNLFMMYRGYALAFCFQVLFSHKNGSSWFFWDKKTYYGLYYNHTYYSCLQWIALNYVIFGLLLHQLRLYREDTQRGHEKRVSSLFQWILYAIGVPRKSKKE</sequence>
<feature type="chain" id="PRO_5004975991" evidence="2">
    <location>
        <begin position="23"/>
        <end position="325"/>
    </location>
</feature>
<feature type="transmembrane region" description="Helical" evidence="1">
    <location>
        <begin position="195"/>
        <end position="221"/>
    </location>
</feature>
<keyword evidence="4" id="KW-1185">Reference proteome</keyword>
<accession>X6P7Q6</accession>
<feature type="transmembrane region" description="Helical" evidence="1">
    <location>
        <begin position="64"/>
        <end position="81"/>
    </location>
</feature>
<evidence type="ECO:0000313" key="3">
    <source>
        <dbReference type="EMBL" id="ETO33667.1"/>
    </source>
</evidence>
<feature type="transmembrane region" description="Helical" evidence="1">
    <location>
        <begin position="233"/>
        <end position="255"/>
    </location>
</feature>
<organism evidence="3 4">
    <name type="scientific">Reticulomyxa filosa</name>
    <dbReference type="NCBI Taxonomy" id="46433"/>
    <lineage>
        <taxon>Eukaryota</taxon>
        <taxon>Sar</taxon>
        <taxon>Rhizaria</taxon>
        <taxon>Retaria</taxon>
        <taxon>Foraminifera</taxon>
        <taxon>Monothalamids</taxon>
        <taxon>Reticulomyxidae</taxon>
        <taxon>Reticulomyxa</taxon>
    </lineage>
</organism>
<proteinExistence type="predicted"/>
<evidence type="ECO:0000256" key="2">
    <source>
        <dbReference type="SAM" id="SignalP"/>
    </source>
</evidence>
<protein>
    <submittedName>
        <fullName evidence="3">Uncharacterized protein</fullName>
    </submittedName>
</protein>
<comment type="caution">
    <text evidence="3">The sequence shown here is derived from an EMBL/GenBank/DDBJ whole genome shotgun (WGS) entry which is preliminary data.</text>
</comment>
<feature type="transmembrane region" description="Helical" evidence="1">
    <location>
        <begin position="32"/>
        <end position="52"/>
    </location>
</feature>
<dbReference type="Proteomes" id="UP000023152">
    <property type="component" value="Unassembled WGS sequence"/>
</dbReference>
<name>X6P7Q6_RETFI</name>
<feature type="transmembrane region" description="Helical" evidence="1">
    <location>
        <begin position="155"/>
        <end position="175"/>
    </location>
</feature>
<dbReference type="EMBL" id="ASPP01003205">
    <property type="protein sequence ID" value="ETO33667.1"/>
    <property type="molecule type" value="Genomic_DNA"/>
</dbReference>
<evidence type="ECO:0000256" key="1">
    <source>
        <dbReference type="SAM" id="Phobius"/>
    </source>
</evidence>
<evidence type="ECO:0000313" key="4">
    <source>
        <dbReference type="Proteomes" id="UP000023152"/>
    </source>
</evidence>
<feature type="transmembrane region" description="Helical" evidence="1">
    <location>
        <begin position="267"/>
        <end position="287"/>
    </location>
</feature>
<keyword evidence="2" id="KW-0732">Signal</keyword>
<gene>
    <name evidence="3" type="ORF">RFI_03435</name>
</gene>
<keyword evidence="1" id="KW-0812">Transmembrane</keyword>
<keyword evidence="1" id="KW-1133">Transmembrane helix</keyword>
<feature type="signal peptide" evidence="2">
    <location>
        <begin position="1"/>
        <end position="22"/>
    </location>
</feature>
<keyword evidence="1" id="KW-0472">Membrane</keyword>